<keyword evidence="3" id="KW-0611">Plant defense</keyword>
<dbReference type="SMART" id="SM00369">
    <property type="entry name" value="LRR_TYP"/>
    <property type="match status" value="6"/>
</dbReference>
<dbReference type="InterPro" id="IPR027417">
    <property type="entry name" value="P-loop_NTPase"/>
</dbReference>
<proteinExistence type="predicted"/>
<dbReference type="PANTHER" id="PTHR11017">
    <property type="entry name" value="LEUCINE-RICH REPEAT-CONTAINING PROTEIN"/>
    <property type="match status" value="1"/>
</dbReference>
<dbReference type="InterPro" id="IPR055414">
    <property type="entry name" value="LRR_R13L4/SHOC2-like"/>
</dbReference>
<dbReference type="InterPro" id="IPR001611">
    <property type="entry name" value="Leu-rich_rpt"/>
</dbReference>
<name>A0ABY9DZB7_VITVI</name>
<organism evidence="5 6">
    <name type="scientific">Vitis vinifera</name>
    <name type="common">Grape</name>
    <dbReference type="NCBI Taxonomy" id="29760"/>
    <lineage>
        <taxon>Eukaryota</taxon>
        <taxon>Viridiplantae</taxon>
        <taxon>Streptophyta</taxon>
        <taxon>Embryophyta</taxon>
        <taxon>Tracheophyta</taxon>
        <taxon>Spermatophyta</taxon>
        <taxon>Magnoliopsida</taxon>
        <taxon>eudicotyledons</taxon>
        <taxon>Gunneridae</taxon>
        <taxon>Pentapetalae</taxon>
        <taxon>rosids</taxon>
        <taxon>Vitales</taxon>
        <taxon>Vitaceae</taxon>
        <taxon>Viteae</taxon>
        <taxon>Vitis</taxon>
    </lineage>
</organism>
<dbReference type="InterPro" id="IPR058192">
    <property type="entry name" value="WHD_ROQ1-like"/>
</dbReference>
<dbReference type="SUPFAM" id="SSF55347">
    <property type="entry name" value="Glyceraldehyde-3-phosphate dehydrogenase-like, C-terminal domain"/>
    <property type="match status" value="1"/>
</dbReference>
<evidence type="ECO:0000256" key="3">
    <source>
        <dbReference type="ARBA" id="ARBA00022821"/>
    </source>
</evidence>
<protein>
    <recommendedName>
        <fullName evidence="4">TIR domain-containing protein</fullName>
    </recommendedName>
</protein>
<dbReference type="Gene3D" id="1.10.8.430">
    <property type="entry name" value="Helical domain of apoptotic protease-activating factors"/>
    <property type="match status" value="1"/>
</dbReference>
<dbReference type="PRINTS" id="PR00364">
    <property type="entry name" value="DISEASERSIST"/>
</dbReference>
<dbReference type="Pfam" id="PF01582">
    <property type="entry name" value="TIR"/>
    <property type="match status" value="1"/>
</dbReference>
<dbReference type="SMART" id="SM00255">
    <property type="entry name" value="TIR"/>
    <property type="match status" value="1"/>
</dbReference>
<dbReference type="Pfam" id="PF02803">
    <property type="entry name" value="Thiolase_C"/>
    <property type="match status" value="1"/>
</dbReference>
<dbReference type="PROSITE" id="PS50104">
    <property type="entry name" value="TIR"/>
    <property type="match status" value="1"/>
</dbReference>
<dbReference type="EMBL" id="CP126665">
    <property type="protein sequence ID" value="WKA11776.1"/>
    <property type="molecule type" value="Genomic_DNA"/>
</dbReference>
<dbReference type="SUPFAM" id="SSF52200">
    <property type="entry name" value="Toll/Interleukin receptor TIR domain"/>
    <property type="match status" value="1"/>
</dbReference>
<keyword evidence="1" id="KW-0433">Leucine-rich repeat</keyword>
<dbReference type="Proteomes" id="UP001227230">
    <property type="component" value="Chromosome 18"/>
</dbReference>
<dbReference type="PROSITE" id="PS51450">
    <property type="entry name" value="LRR"/>
    <property type="match status" value="1"/>
</dbReference>
<evidence type="ECO:0000256" key="1">
    <source>
        <dbReference type="ARBA" id="ARBA00022614"/>
    </source>
</evidence>
<feature type="domain" description="TIR" evidence="4">
    <location>
        <begin position="19"/>
        <end position="186"/>
    </location>
</feature>
<dbReference type="InterPro" id="IPR055411">
    <property type="entry name" value="LRR_FXL15/At3g58940/PEG3-like"/>
</dbReference>
<dbReference type="SUPFAM" id="SSF53901">
    <property type="entry name" value="Thiolase-like"/>
    <property type="match status" value="1"/>
</dbReference>
<dbReference type="Gene3D" id="3.40.50.300">
    <property type="entry name" value="P-loop containing nucleotide triphosphate hydrolases"/>
    <property type="match status" value="1"/>
</dbReference>
<dbReference type="InterPro" id="IPR000157">
    <property type="entry name" value="TIR_dom"/>
</dbReference>
<dbReference type="Pfam" id="PF07725">
    <property type="entry name" value="LRR_3"/>
    <property type="match status" value="1"/>
</dbReference>
<dbReference type="Gene3D" id="3.40.47.10">
    <property type="match status" value="1"/>
</dbReference>
<dbReference type="Pfam" id="PF02800">
    <property type="entry name" value="Gp_dh_C"/>
    <property type="match status" value="1"/>
</dbReference>
<gene>
    <name evidence="5" type="ORF">VitviT2T_029244</name>
</gene>
<evidence type="ECO:0000313" key="6">
    <source>
        <dbReference type="Proteomes" id="UP001227230"/>
    </source>
</evidence>
<dbReference type="InterPro" id="IPR011713">
    <property type="entry name" value="Leu-rich_rpt_3"/>
</dbReference>
<dbReference type="Gene3D" id="3.40.50.10140">
    <property type="entry name" value="Toll/interleukin-1 receptor homology (TIR) domain"/>
    <property type="match status" value="1"/>
</dbReference>
<dbReference type="InterPro" id="IPR020829">
    <property type="entry name" value="GlycerAld_3-P_DH_cat"/>
</dbReference>
<dbReference type="InterPro" id="IPR016039">
    <property type="entry name" value="Thiolase-like"/>
</dbReference>
<dbReference type="InterPro" id="IPR044974">
    <property type="entry name" value="Disease_R_plants"/>
</dbReference>
<dbReference type="Pfam" id="PF23598">
    <property type="entry name" value="LRR_14"/>
    <property type="match status" value="1"/>
</dbReference>
<dbReference type="SUPFAM" id="SSF52047">
    <property type="entry name" value="RNI-like"/>
    <property type="match status" value="2"/>
</dbReference>
<dbReference type="InterPro" id="IPR035897">
    <property type="entry name" value="Toll_tir_struct_dom_sf"/>
</dbReference>
<keyword evidence="6" id="KW-1185">Reference proteome</keyword>
<accession>A0ABY9DZB7</accession>
<dbReference type="Pfam" id="PF00931">
    <property type="entry name" value="NB-ARC"/>
    <property type="match status" value="1"/>
</dbReference>
<dbReference type="PANTHER" id="PTHR11017:SF570">
    <property type="entry name" value="DISEASE RESISTANCE PROTEIN (TIR-NBS CLASS)-RELATED"/>
    <property type="match status" value="1"/>
</dbReference>
<dbReference type="Pfam" id="PF24758">
    <property type="entry name" value="LRR_At5g56370"/>
    <property type="match status" value="1"/>
</dbReference>
<dbReference type="InterPro" id="IPR042197">
    <property type="entry name" value="Apaf_helical"/>
</dbReference>
<reference evidence="5 6" key="1">
    <citation type="journal article" date="2023" name="Hortic Res">
        <title>The complete reference genome for grapevine (Vitis vinifera L.) genetics and breeding.</title>
        <authorList>
            <person name="Shi X."/>
            <person name="Cao S."/>
            <person name="Wang X."/>
            <person name="Huang S."/>
            <person name="Wang Y."/>
            <person name="Liu Z."/>
            <person name="Liu W."/>
            <person name="Leng X."/>
            <person name="Peng Y."/>
            <person name="Wang N."/>
            <person name="Wang Y."/>
            <person name="Ma Z."/>
            <person name="Xu X."/>
            <person name="Zhang F."/>
            <person name="Xue H."/>
            <person name="Zhong H."/>
            <person name="Wang Y."/>
            <person name="Zhang K."/>
            <person name="Velt A."/>
            <person name="Avia K."/>
            <person name="Holtgrawe D."/>
            <person name="Grimplet J."/>
            <person name="Matus J.T."/>
            <person name="Ware D."/>
            <person name="Wu X."/>
            <person name="Wang H."/>
            <person name="Liu C."/>
            <person name="Fang Y."/>
            <person name="Rustenholz C."/>
            <person name="Cheng Z."/>
            <person name="Xiao H."/>
            <person name="Zhou Y."/>
        </authorList>
    </citation>
    <scope>NUCLEOTIDE SEQUENCE [LARGE SCALE GENOMIC DNA]</scope>
    <source>
        <strain evidence="6">cv. Pinot noir / PN40024</strain>
        <tissue evidence="5">Leaf</tissue>
    </source>
</reference>
<dbReference type="SUPFAM" id="SSF52058">
    <property type="entry name" value="L domain-like"/>
    <property type="match status" value="1"/>
</dbReference>
<dbReference type="Gene3D" id="3.80.10.10">
    <property type="entry name" value="Ribonuclease Inhibitor"/>
    <property type="match status" value="4"/>
</dbReference>
<dbReference type="Pfam" id="PF23282">
    <property type="entry name" value="WHD_ROQ1"/>
    <property type="match status" value="1"/>
</dbReference>
<dbReference type="InterPro" id="IPR002182">
    <property type="entry name" value="NB-ARC"/>
</dbReference>
<dbReference type="InterPro" id="IPR020617">
    <property type="entry name" value="Thiolase_C"/>
</dbReference>
<dbReference type="SUPFAM" id="SSF52540">
    <property type="entry name" value="P-loop containing nucleoside triphosphate hydrolases"/>
    <property type="match status" value="1"/>
</dbReference>
<evidence type="ECO:0000313" key="5">
    <source>
        <dbReference type="EMBL" id="WKA11776.1"/>
    </source>
</evidence>
<dbReference type="InterPro" id="IPR003591">
    <property type="entry name" value="Leu-rich_rpt_typical-subtyp"/>
</dbReference>
<sequence length="1513" mass="168960">MASSSTLKASSSTSNCDGYNYHVFLSFRGEDTRQTFTGHLYANLVARGIHTFRDDEELEKGGDIASDLSRAIEESKIFIIIFSKHYADSKWCLNELVKIIDCMTEKKSVVLPVFYHVEPTDVRNQGGSFKDAFLEHAKDADQEKKKKIETWKNALKIAANLSGFHLQNQSEAEFIQRIYEDIAIRLNRTPLDMGYNIVGMDFHLTQLKSLIKVELDEVLMVGIYGIGGIGKTTISKAIYNDISSQFDGCSFLGNVGGKCEDGLLKLQKTLLQDIVKCKVPKFNNISQGINVIKERLRSKRVLIVLDDVDNYMQLENLAGKHGWYGAKSIIIITTKDKHLLDQHEVKALYEVQKLNHEKSVELFNWWAFKQNTPKTGFESLSNSVVEYTHGLPVALKVLGGFLYEKSINEWESELHKVKKIPDEIVQNVLKVSYDKLDHTCQEIFLDIACFFRGKDKDFVSRILGSYAMMGIKVLNDKCLLTISENKLDMHDLVQQMGQEIVRQECLKEPGNRSRLWDCNDVDSVLTRNTGTQAIEGLFVQGSLASQISTNSFTKLNRLRLLKVYYPHMWKKDFKALKNLDFPYFELRYFHFKGYPLESLPTNFHAKNLVELNLKHSSIKQLWQGNEILDNLKVINLSYSEKLVEISDFSRVTNLEILILKGCRSLESLPRNFHKLERLQSLSCKDCLKMKSFPAIKGNMSKLREIDLTATSIKELPSSIAYLKALQHLDLSWCKSLRSLSESICNLSSLKTLILEGCSNLKGFPEINDDMENLKMLDLSRTGIKELPSSIGHLKALKHLNLLSCGNLAKLPESICNLRSLETLILEGCSNLEGFPKINDDMENLKRLNLKETCIEKLPSSIGHLKALKHLDLFSCKSLRSLSESICNLSSLETLILEGCSNLKGFPEIKDDMENLKRLDLSFTGIEELPSSIGRLKALKHLNLKCCAELVSLPDSICRALKKLDVQKCPKLERVEVNLVGSLDLTCCILKQRVIWWSNNLLQNEVEGEVLNHYVLSLSSLVESCSRDYRGFHLSALEVLSVGNFSPIQRRILSDIFRQSSLKSVCLRNCNLMEEGVPSDIWNLSSLVNLSLSNCSLTEGEILNHICHVSSLQNLSLDGNHFSSIPANIIQLSKLRTLGLYHCQKLLQIPELPPSLRALDVHDCPCLETLSSHDTIVDGMAKDGLWDVYNDFGMAICAEICADQHKITREQQDGGSVTAGNASSISDGAAALVLVSGKKAVELRLQVIAKIAGYGDAAQAPELFTTTPALAIPKAISNAGLKASQIDYYEINKAFALLLIKSCGLDPEKVNVHGGSISLGHPIGCSGARILVTLLGLDDSSGIVGCSLGFELLGFQVTRGFGGFSGMKIPPEGAPKGFTGVLDRKGGASNRAEYEGNLKEILGYTKDDVVSSDFIGDRRSSIFYAKAGIALNDNFIKLVSWYDNEWVYSWLRRGWNSPVIIVGAEDKEYQLTIEDIDLSFVFIGAEDAAELSIKGVQLEHRKVQPGNISILGYC</sequence>
<dbReference type="Gene3D" id="3.30.360.10">
    <property type="entry name" value="Dihydrodipicolinate Reductase, domain 2"/>
    <property type="match status" value="1"/>
</dbReference>
<evidence type="ECO:0000259" key="4">
    <source>
        <dbReference type="PROSITE" id="PS50104"/>
    </source>
</evidence>
<dbReference type="InterPro" id="IPR020613">
    <property type="entry name" value="Thiolase_CS"/>
</dbReference>
<dbReference type="PROSITE" id="PS00737">
    <property type="entry name" value="THIOLASE_2"/>
    <property type="match status" value="1"/>
</dbReference>
<dbReference type="InterPro" id="IPR032675">
    <property type="entry name" value="LRR_dom_sf"/>
</dbReference>
<evidence type="ECO:0000256" key="2">
    <source>
        <dbReference type="ARBA" id="ARBA00022737"/>
    </source>
</evidence>
<keyword evidence="2" id="KW-0677">Repeat</keyword>